<dbReference type="STRING" id="1314785.A0A165FI89"/>
<dbReference type="InterPro" id="IPR032675">
    <property type="entry name" value="LRR_dom_sf"/>
</dbReference>
<proteinExistence type="predicted"/>
<dbReference type="Proteomes" id="UP000076871">
    <property type="component" value="Unassembled WGS sequence"/>
</dbReference>
<dbReference type="RefSeq" id="XP_040766750.1">
    <property type="nucleotide sequence ID" value="XM_040911526.1"/>
</dbReference>
<reference evidence="1 2" key="1">
    <citation type="journal article" date="2016" name="Mol. Biol. Evol.">
        <title>Comparative Genomics of Early-Diverging Mushroom-Forming Fungi Provides Insights into the Origins of Lignocellulose Decay Capabilities.</title>
        <authorList>
            <person name="Nagy L.G."/>
            <person name="Riley R."/>
            <person name="Tritt A."/>
            <person name="Adam C."/>
            <person name="Daum C."/>
            <person name="Floudas D."/>
            <person name="Sun H."/>
            <person name="Yadav J.S."/>
            <person name="Pangilinan J."/>
            <person name="Larsson K.H."/>
            <person name="Matsuura K."/>
            <person name="Barry K."/>
            <person name="Labutti K."/>
            <person name="Kuo R."/>
            <person name="Ohm R.A."/>
            <person name="Bhattacharya S.S."/>
            <person name="Shirouzu T."/>
            <person name="Yoshinaga Y."/>
            <person name="Martin F.M."/>
            <person name="Grigoriev I.V."/>
            <person name="Hibbett D.S."/>
        </authorList>
    </citation>
    <scope>NUCLEOTIDE SEQUENCE [LARGE SCALE GENOMIC DNA]</scope>
    <source>
        <strain evidence="1 2">93-53</strain>
    </source>
</reference>
<dbReference type="EMBL" id="KV427613">
    <property type="protein sequence ID" value="KZT09010.1"/>
    <property type="molecule type" value="Genomic_DNA"/>
</dbReference>
<gene>
    <name evidence="1" type="ORF">LAESUDRAFT_748615</name>
</gene>
<dbReference type="AlphaFoldDB" id="A0A165FI89"/>
<dbReference type="SUPFAM" id="SSF52047">
    <property type="entry name" value="RNI-like"/>
    <property type="match status" value="1"/>
</dbReference>
<protein>
    <submittedName>
        <fullName evidence="1">Uncharacterized protein</fullName>
    </submittedName>
</protein>
<dbReference type="GeneID" id="63828554"/>
<dbReference type="InParanoid" id="A0A165FI89"/>
<evidence type="ECO:0000313" key="2">
    <source>
        <dbReference type="Proteomes" id="UP000076871"/>
    </source>
</evidence>
<dbReference type="Gene3D" id="1.20.1280.50">
    <property type="match status" value="1"/>
</dbReference>
<sequence>MGITAPMLVTSCADVLPQGTCASSHTSTPLQFSLGHDTVFNPSSPIRPVAGIAQINRLPPELLGEIFTCLLSFFCSSAYETKEHTWLCFSQSIQVSLALSHVCRHWRAVALTLPQLWSSISAASHPLAIFMRLGRSRDIPLDLCTQLPPDQAIWHALHTDGYRIRSLYGHTTRIEDDNSVLSCLQFPAERLEVLVLKLSHINPSVPTKVTQPVLFQDHAPLLRTLILQSVPWLPANRFSTLTCLSITHQFVGTLGSLFEFLSGTPNLEDLTLVYLLRRRGADADLPVVNFPRLRRLTIGDVPAAFASNFLSSARLPTSMALYLFDIERRPISDLAFLRSEWMSALPLLAGLTRLSLAITDADGIIAFSVTAASSSSAFRVDWQVEPSLAVAQRRNGWVESLLSLLPAACITELWMDRWQFRDNDLEPLFRGLPSLNSVVINDACNNVEPCVFQLLAAPVDVSLSPLCPHLSTIRLIDRPSHPDALVYTLESRRLHGYPVQQLLIGTPLNTSQRALLEIRSPPSIKISRAGASPSMTLPDICFADKGHVYWPWSIR</sequence>
<organism evidence="1 2">
    <name type="scientific">Laetiporus sulphureus 93-53</name>
    <dbReference type="NCBI Taxonomy" id="1314785"/>
    <lineage>
        <taxon>Eukaryota</taxon>
        <taxon>Fungi</taxon>
        <taxon>Dikarya</taxon>
        <taxon>Basidiomycota</taxon>
        <taxon>Agaricomycotina</taxon>
        <taxon>Agaricomycetes</taxon>
        <taxon>Polyporales</taxon>
        <taxon>Laetiporus</taxon>
    </lineage>
</organism>
<accession>A0A165FI89</accession>
<evidence type="ECO:0000313" key="1">
    <source>
        <dbReference type="EMBL" id="KZT09010.1"/>
    </source>
</evidence>
<dbReference type="OrthoDB" id="3193283at2759"/>
<dbReference type="Gene3D" id="3.80.10.10">
    <property type="entry name" value="Ribonuclease Inhibitor"/>
    <property type="match status" value="1"/>
</dbReference>
<keyword evidence="2" id="KW-1185">Reference proteome</keyword>
<name>A0A165FI89_9APHY</name>